<evidence type="ECO:0000256" key="4">
    <source>
        <dbReference type="ARBA" id="ARBA00022723"/>
    </source>
</evidence>
<evidence type="ECO:0000313" key="13">
    <source>
        <dbReference type="EMBL" id="ACU85881.1"/>
    </source>
</evidence>
<comment type="cofactor">
    <cofactor evidence="1">
        <name>Mg(2+)</name>
        <dbReference type="ChEBI" id="CHEBI:18420"/>
    </cofactor>
</comment>
<evidence type="ECO:0000259" key="10">
    <source>
        <dbReference type="Pfam" id="PF02878"/>
    </source>
</evidence>
<dbReference type="InterPro" id="IPR036900">
    <property type="entry name" value="A-D-PHexomutase_C_sf"/>
</dbReference>
<dbReference type="STRING" id="446465.Bfae_20740"/>
<feature type="domain" description="Alpha-D-phosphohexomutase alpha/beta/alpha" evidence="11">
    <location>
        <begin position="169"/>
        <end position="269"/>
    </location>
</feature>
<evidence type="ECO:0000256" key="1">
    <source>
        <dbReference type="ARBA" id="ARBA00001946"/>
    </source>
</evidence>
<dbReference type="Gene3D" id="3.30.310.50">
    <property type="entry name" value="Alpha-D-phosphohexomutase, C-terminal domain"/>
    <property type="match status" value="1"/>
</dbReference>
<evidence type="ECO:0000256" key="8">
    <source>
        <dbReference type="SAM" id="MobiDB-lite"/>
    </source>
</evidence>
<dbReference type="CDD" id="cd03089">
    <property type="entry name" value="PMM_PGM"/>
    <property type="match status" value="1"/>
</dbReference>
<dbReference type="EMBL" id="CP001643">
    <property type="protein sequence ID" value="ACU85881.1"/>
    <property type="molecule type" value="Genomic_DNA"/>
</dbReference>
<feature type="domain" description="Alpha-D-phosphohexomutase alpha/beta/alpha" evidence="12">
    <location>
        <begin position="275"/>
        <end position="384"/>
    </location>
</feature>
<dbReference type="Pfam" id="PF00408">
    <property type="entry name" value="PGM_PMM_IV"/>
    <property type="match status" value="1"/>
</dbReference>
<dbReference type="InterPro" id="IPR005844">
    <property type="entry name" value="A-D-PHexomutase_a/b/a-I"/>
</dbReference>
<protein>
    <submittedName>
        <fullName evidence="13">Phosphomannomutase</fullName>
    </submittedName>
</protein>
<feature type="domain" description="Alpha-D-phosphohexomutase alpha/beta/alpha" evidence="10">
    <location>
        <begin position="21"/>
        <end position="144"/>
    </location>
</feature>
<evidence type="ECO:0000256" key="7">
    <source>
        <dbReference type="RuleBase" id="RU004326"/>
    </source>
</evidence>
<accession>C7ME74</accession>
<dbReference type="InterPro" id="IPR016055">
    <property type="entry name" value="A-D-PHexomutase_a/b/a-I/II/III"/>
</dbReference>
<dbReference type="OrthoDB" id="9803322at2"/>
<dbReference type="eggNOG" id="COG1109">
    <property type="taxonomic scope" value="Bacteria"/>
</dbReference>
<dbReference type="SUPFAM" id="SSF53738">
    <property type="entry name" value="Phosphoglucomutase, first 3 domains"/>
    <property type="match status" value="3"/>
</dbReference>
<dbReference type="GO" id="GO:0005975">
    <property type="term" value="P:carbohydrate metabolic process"/>
    <property type="evidence" value="ECO:0007669"/>
    <property type="project" value="InterPro"/>
</dbReference>
<dbReference type="Pfam" id="PF02878">
    <property type="entry name" value="PGM_PMM_I"/>
    <property type="match status" value="1"/>
</dbReference>
<evidence type="ECO:0000256" key="2">
    <source>
        <dbReference type="ARBA" id="ARBA00010231"/>
    </source>
</evidence>
<keyword evidence="4 7" id="KW-0479">Metal-binding</keyword>
<keyword evidence="14" id="KW-1185">Reference proteome</keyword>
<reference evidence="13 14" key="1">
    <citation type="journal article" date="2009" name="Stand. Genomic Sci.">
        <title>Complete genome sequence of Brachybacterium faecium type strain (Schefferle 6-10).</title>
        <authorList>
            <person name="Lapidus A."/>
            <person name="Pukall R."/>
            <person name="Labuttii K."/>
            <person name="Copeland A."/>
            <person name="Del Rio T.G."/>
            <person name="Nolan M."/>
            <person name="Chen F."/>
            <person name="Lucas S."/>
            <person name="Tice H."/>
            <person name="Cheng J.F."/>
            <person name="Bruce D."/>
            <person name="Goodwin L."/>
            <person name="Pitluck S."/>
            <person name="Rohde M."/>
            <person name="Goker M."/>
            <person name="Pati A."/>
            <person name="Ivanova N."/>
            <person name="Mavrommatis K."/>
            <person name="Chen A."/>
            <person name="Palaniappan K."/>
            <person name="D'haeseleer P."/>
            <person name="Chain P."/>
            <person name="Bristow J."/>
            <person name="Eisen J.A."/>
            <person name="Markowitz V."/>
            <person name="Hugenholtz P."/>
            <person name="Kyrpides N.C."/>
            <person name="Klenk H.P."/>
        </authorList>
    </citation>
    <scope>NUCLEOTIDE SEQUENCE [LARGE SCALE GENOMIC DNA]</scope>
    <source>
        <strain evidence="14">ATCC 43885 / DSM 4810 / JCM 11609 / LMG 19847 / NBRC 14762 / NCIMB 9860 / 6-10</strain>
    </source>
</reference>
<dbReference type="KEGG" id="bfa:Bfae_20740"/>
<dbReference type="Pfam" id="PF02879">
    <property type="entry name" value="PGM_PMM_II"/>
    <property type="match status" value="1"/>
</dbReference>
<dbReference type="Gene3D" id="2.20.25.10">
    <property type="match status" value="1"/>
</dbReference>
<evidence type="ECO:0000313" key="14">
    <source>
        <dbReference type="Proteomes" id="UP000001919"/>
    </source>
</evidence>
<keyword evidence="6" id="KW-0413">Isomerase</keyword>
<dbReference type="SUPFAM" id="SSF55957">
    <property type="entry name" value="Phosphoglucomutase, C-terminal domain"/>
    <property type="match status" value="1"/>
</dbReference>
<dbReference type="InterPro" id="IPR016066">
    <property type="entry name" value="A-D-PHexomutase_CS"/>
</dbReference>
<keyword evidence="3" id="KW-0597">Phosphoprotein</keyword>
<dbReference type="PANTHER" id="PTHR43771:SF1">
    <property type="entry name" value="PHOSPHOMANNOMUTASE"/>
    <property type="match status" value="1"/>
</dbReference>
<gene>
    <name evidence="13" type="ordered locus">Bfae_20740</name>
</gene>
<feature type="domain" description="Alpha-D-phosphohexomutase C-terminal" evidence="9">
    <location>
        <begin position="393"/>
        <end position="474"/>
    </location>
</feature>
<dbReference type="InterPro" id="IPR005841">
    <property type="entry name" value="Alpha-D-phosphohexomutase_SF"/>
</dbReference>
<dbReference type="InterPro" id="IPR005845">
    <property type="entry name" value="A-D-PHexomutase_a/b/a-II"/>
</dbReference>
<dbReference type="Proteomes" id="UP000001919">
    <property type="component" value="Chromosome"/>
</dbReference>
<dbReference type="InterPro" id="IPR005846">
    <property type="entry name" value="A-D-PHexomutase_a/b/a-III"/>
</dbReference>
<feature type="region of interest" description="Disordered" evidence="8">
    <location>
        <begin position="480"/>
        <end position="524"/>
    </location>
</feature>
<dbReference type="GO" id="GO:0016868">
    <property type="term" value="F:intramolecular phosphotransferase activity"/>
    <property type="evidence" value="ECO:0007669"/>
    <property type="project" value="InterPro"/>
</dbReference>
<dbReference type="SUPFAM" id="SSF158997">
    <property type="entry name" value="Trm112p-like"/>
    <property type="match status" value="1"/>
</dbReference>
<sequence length="592" mass="62149">MTDPRTPQPASGAGAHDLSGLFLANDVRGRAGEELTVEVARAVGAAFTDQLDAPALIVAHDMRLSSPELSRAVIEGAVRRGAIVADAGLSSTDQLYCASGLHHAAGVMITASHNPGEDNGFKLCLPGARPLGRDSGLEGIRAAAEAYLDAGEIPARGEGRSEGIDTLEDYASALRDLVPLPEGRTVRVVVDAGNGMAGHTAPAVLGRSAQLELIDLHFTLDGSFPHHPADPLRPENLRDLQEAVVREGADLGLAFDGDADRCVVLDERGIPVPPSAITALIAQREVARARAAGEERPAVVANLVSSRHVAETVREAGGEPVRSPVGHARIKQLMAEHDAVFGGEHSAHYYFRDFYFADSGMLAALHVLSALLETEGPASALVSAHDPYAGSGEINSRVEDAAAARERVRAHAATLPAARTDDLDGLTVEHWAEELTEEDRWWFSLRSSHTEPLLRLNVEAERETTMLRIRDEILAIAQDEDVPAQAPTTTAPTTAAPDTTASDTTASDTTAPGSTGPDAAAPAAEADAELLPAGASGADVPGWLRSILRCPDCGGDLRDVERAMQCALCARVHPVEGGIPVLIAGRHEPPTS</sequence>
<keyword evidence="5 7" id="KW-0460">Magnesium</keyword>
<evidence type="ECO:0000256" key="5">
    <source>
        <dbReference type="ARBA" id="ARBA00022842"/>
    </source>
</evidence>
<comment type="similarity">
    <text evidence="2 7">Belongs to the phosphohexose mutase family.</text>
</comment>
<feature type="compositionally biased region" description="Low complexity" evidence="8">
    <location>
        <begin position="483"/>
        <end position="524"/>
    </location>
</feature>
<dbReference type="InterPro" id="IPR005843">
    <property type="entry name" value="A-D-PHexomutase_C"/>
</dbReference>
<dbReference type="Gene3D" id="3.40.120.10">
    <property type="entry name" value="Alpha-D-Glucose-1,6-Bisphosphate, subunit A, domain 3"/>
    <property type="match status" value="3"/>
</dbReference>
<dbReference type="Pfam" id="PF02880">
    <property type="entry name" value="PGM_PMM_III"/>
    <property type="match status" value="1"/>
</dbReference>
<evidence type="ECO:0000256" key="6">
    <source>
        <dbReference type="ARBA" id="ARBA00023235"/>
    </source>
</evidence>
<evidence type="ECO:0000259" key="9">
    <source>
        <dbReference type="Pfam" id="PF00408"/>
    </source>
</evidence>
<dbReference type="PATRIC" id="fig|446465.5.peg.2057"/>
<dbReference type="GO" id="GO:0000287">
    <property type="term" value="F:magnesium ion binding"/>
    <property type="evidence" value="ECO:0007669"/>
    <property type="project" value="InterPro"/>
</dbReference>
<dbReference type="PRINTS" id="PR00509">
    <property type="entry name" value="PGMPMM"/>
</dbReference>
<dbReference type="HOGENOM" id="CLU_016950_9_2_11"/>
<organism evidence="13 14">
    <name type="scientific">Brachybacterium faecium (strain ATCC 43885 / DSM 4810 / JCM 11609 / LMG 19847 / NBRC 14762 / NCIMB 9860 / 6-10)</name>
    <dbReference type="NCBI Taxonomy" id="446465"/>
    <lineage>
        <taxon>Bacteria</taxon>
        <taxon>Bacillati</taxon>
        <taxon>Actinomycetota</taxon>
        <taxon>Actinomycetes</taxon>
        <taxon>Micrococcales</taxon>
        <taxon>Dermabacteraceae</taxon>
        <taxon>Brachybacterium</taxon>
    </lineage>
</organism>
<evidence type="ECO:0000259" key="11">
    <source>
        <dbReference type="Pfam" id="PF02879"/>
    </source>
</evidence>
<name>C7ME74_BRAFD</name>
<dbReference type="PANTHER" id="PTHR43771">
    <property type="entry name" value="PHOSPHOMANNOMUTASE"/>
    <property type="match status" value="1"/>
</dbReference>
<proteinExistence type="inferred from homology"/>
<dbReference type="PROSITE" id="PS00710">
    <property type="entry name" value="PGM_PMM"/>
    <property type="match status" value="1"/>
</dbReference>
<dbReference type="AlphaFoldDB" id="C7ME74"/>
<evidence type="ECO:0000256" key="3">
    <source>
        <dbReference type="ARBA" id="ARBA00022553"/>
    </source>
</evidence>
<evidence type="ECO:0000259" key="12">
    <source>
        <dbReference type="Pfam" id="PF02880"/>
    </source>
</evidence>